<dbReference type="GO" id="GO:0016787">
    <property type="term" value="F:hydrolase activity"/>
    <property type="evidence" value="ECO:0007669"/>
    <property type="project" value="UniProtKB-KW"/>
</dbReference>
<evidence type="ECO:0000256" key="5">
    <source>
        <dbReference type="SAM" id="SignalP"/>
    </source>
</evidence>
<sequence length="500" mass="49744">MHKRFRTALAVATAAALTGGLLGVAAGTAGAAAPKVENDFNGDGFSDVVVSAPGAGSAGNGAGAVVAFYGSATGPSLTGRTLISQDTPGVTGSGEATDLFGAATAPGDFNADGYTDLAVGTPKEDTGAAVNSGLVQIIWGSPQGLSGGVNVPNPAPVDEGRFGASLAAGDFDGDGRTDLAVGSASATLRIFSHGIAEDGTPGRKSSVAMPIHSGIKAGILNLTAGKVDKDGRTDLVVDGQSRNVSGGKHHNVNYYLPGAEGGLKASSAKLLPGGISGAIGDLDGDGYGDLVTGVWWAAAGPKGRAAGKVIINYGSPNGPSGRTQTIDQATGAIPGEPESLERFGDAVSVGDIDGDGRKDLAIGTPRESFALTHSTFRDVGTVVVLRGTAKGIDTSAVQNLHHLLPDMPGVHQLGARFGGDVLLSDLNGDAKADLTIGSRYANAGQGMVTTLPSDGRKVVVEGAFHTGAADALGFWAGLPQFGGGLHNSRATSTISRSGDQ</sequence>
<proteinExistence type="predicted"/>
<dbReference type="InterPro" id="IPR028994">
    <property type="entry name" value="Integrin_alpha_N"/>
</dbReference>
<evidence type="ECO:0000313" key="7">
    <source>
        <dbReference type="Proteomes" id="UP000095759"/>
    </source>
</evidence>
<dbReference type="AlphaFoldDB" id="A0A1E5PAB6"/>
<dbReference type="SUPFAM" id="SSF69318">
    <property type="entry name" value="Integrin alpha N-terminal domain"/>
    <property type="match status" value="2"/>
</dbReference>
<evidence type="ECO:0000256" key="4">
    <source>
        <dbReference type="ARBA" id="ARBA00023180"/>
    </source>
</evidence>
<dbReference type="RefSeq" id="WP_069928340.1">
    <property type="nucleotide sequence ID" value="NZ_MEHI01000001.1"/>
</dbReference>
<gene>
    <name evidence="6" type="ORF">AS594_20020</name>
</gene>
<feature type="chain" id="PRO_5009183135" description="Integrin-like protein" evidence="5">
    <location>
        <begin position="32"/>
        <end position="500"/>
    </location>
</feature>
<name>A0A1E5PAB6_9ACTN</name>
<evidence type="ECO:0000256" key="1">
    <source>
        <dbReference type="ARBA" id="ARBA00022729"/>
    </source>
</evidence>
<keyword evidence="2" id="KW-0677">Repeat</keyword>
<feature type="signal peptide" evidence="5">
    <location>
        <begin position="1"/>
        <end position="31"/>
    </location>
</feature>
<dbReference type="InterPro" id="IPR013517">
    <property type="entry name" value="FG-GAP"/>
</dbReference>
<dbReference type="GO" id="GO:0008305">
    <property type="term" value="C:integrin complex"/>
    <property type="evidence" value="ECO:0007669"/>
    <property type="project" value="InterPro"/>
</dbReference>
<accession>A0A1E5PAB6</accession>
<evidence type="ECO:0008006" key="8">
    <source>
        <dbReference type="Google" id="ProtNLM"/>
    </source>
</evidence>
<dbReference type="Gene3D" id="2.130.10.130">
    <property type="entry name" value="Integrin alpha, N-terminal"/>
    <property type="match status" value="4"/>
</dbReference>
<reference evidence="6 7" key="1">
    <citation type="submission" date="2016-08" db="EMBL/GenBank/DDBJ databases">
        <title>Complete genome sequence of Streptomyces agglomeratus strain 6-3-2, a novel anti-MRSA actinomycete isolated from Wuli of Tebit, China.</title>
        <authorList>
            <person name="Chen X."/>
        </authorList>
    </citation>
    <scope>NUCLEOTIDE SEQUENCE [LARGE SCALE GENOMIC DNA]</scope>
    <source>
        <strain evidence="6 7">6-3-2</strain>
    </source>
</reference>
<dbReference type="EMBL" id="MEHJ01000001">
    <property type="protein sequence ID" value="OEJ26435.1"/>
    <property type="molecule type" value="Genomic_DNA"/>
</dbReference>
<organism evidence="6 7">
    <name type="scientific">Streptomyces agglomeratus</name>
    <dbReference type="NCBI Taxonomy" id="285458"/>
    <lineage>
        <taxon>Bacteria</taxon>
        <taxon>Bacillati</taxon>
        <taxon>Actinomycetota</taxon>
        <taxon>Actinomycetes</taxon>
        <taxon>Kitasatosporales</taxon>
        <taxon>Streptomycetaceae</taxon>
        <taxon>Streptomyces</taxon>
    </lineage>
</organism>
<dbReference type="PROSITE" id="PS51470">
    <property type="entry name" value="FG_GAP"/>
    <property type="match status" value="3"/>
</dbReference>
<keyword evidence="4" id="KW-0325">Glycoprotein</keyword>
<dbReference type="STRING" id="285458.BGM19_16930"/>
<comment type="caution">
    <text evidence="6">The sequence shown here is derived from an EMBL/GenBank/DDBJ whole genome shotgun (WGS) entry which is preliminary data.</text>
</comment>
<keyword evidence="1 5" id="KW-0732">Signal</keyword>
<evidence type="ECO:0000313" key="6">
    <source>
        <dbReference type="EMBL" id="OEJ26435.1"/>
    </source>
</evidence>
<evidence type="ECO:0000256" key="3">
    <source>
        <dbReference type="ARBA" id="ARBA00022801"/>
    </source>
</evidence>
<dbReference type="PANTHER" id="PTHR23221">
    <property type="entry name" value="GLYCOSYLPHOSPHATIDYLINOSITOL PHOSPHOLIPASE D"/>
    <property type="match status" value="1"/>
</dbReference>
<dbReference type="InterPro" id="IPR013519">
    <property type="entry name" value="Int_alpha_beta-p"/>
</dbReference>
<dbReference type="SMART" id="SM00191">
    <property type="entry name" value="Int_alpha"/>
    <property type="match status" value="6"/>
</dbReference>
<keyword evidence="7" id="KW-1185">Reference proteome</keyword>
<dbReference type="InterPro" id="IPR000413">
    <property type="entry name" value="Integrin_alpha"/>
</dbReference>
<evidence type="ECO:0000256" key="2">
    <source>
        <dbReference type="ARBA" id="ARBA00022737"/>
    </source>
</evidence>
<dbReference type="Proteomes" id="UP000095759">
    <property type="component" value="Unassembled WGS sequence"/>
</dbReference>
<dbReference type="GO" id="GO:0007155">
    <property type="term" value="P:cell adhesion"/>
    <property type="evidence" value="ECO:0007669"/>
    <property type="project" value="InterPro"/>
</dbReference>
<keyword evidence="3" id="KW-0378">Hydrolase</keyword>
<dbReference type="PANTHER" id="PTHR23221:SF7">
    <property type="entry name" value="PHOSPHATIDYLINOSITOL-GLYCAN-SPECIFIC PHOSPHOLIPASE D"/>
    <property type="match status" value="1"/>
</dbReference>
<protein>
    <recommendedName>
        <fullName evidence="8">Integrin-like protein</fullName>
    </recommendedName>
</protein>
<dbReference type="PRINTS" id="PR01185">
    <property type="entry name" value="INTEGRINA"/>
</dbReference>
<dbReference type="Pfam" id="PF01839">
    <property type="entry name" value="FG-GAP"/>
    <property type="match status" value="4"/>
</dbReference>